<evidence type="ECO:0000256" key="1">
    <source>
        <dbReference type="ARBA" id="ARBA00022723"/>
    </source>
</evidence>
<proteinExistence type="predicted"/>
<accession>A0A922MLJ9</accession>
<keyword evidence="4 5" id="KW-0238">DNA-binding</keyword>
<dbReference type="Pfam" id="PF21787">
    <property type="entry name" value="TNP-like_RNaseH_N"/>
    <property type="match status" value="1"/>
</dbReference>
<dbReference type="EMBL" id="JACEFF010000383">
    <property type="protein sequence ID" value="KAH9638604.1"/>
    <property type="molecule type" value="Genomic_DNA"/>
</dbReference>
<dbReference type="InterPro" id="IPR048366">
    <property type="entry name" value="TNP-like_GBD"/>
</dbReference>
<keyword evidence="3" id="KW-0862">Zinc</keyword>
<reference evidence="7" key="1">
    <citation type="journal article" date="2021" name="G3 (Bethesda)">
        <title>Genome and transcriptome analysis of the beet armyworm Spodoptera exigua reveals targets for pest control. .</title>
        <authorList>
            <person name="Simon S."/>
            <person name="Breeschoten T."/>
            <person name="Jansen H.J."/>
            <person name="Dirks R.P."/>
            <person name="Schranz M.E."/>
            <person name="Ros V.I.D."/>
        </authorList>
    </citation>
    <scope>NUCLEOTIDE SEQUENCE</scope>
    <source>
        <strain evidence="7">TB_SE_WUR_2020</strain>
    </source>
</reference>
<evidence type="ECO:0000259" key="6">
    <source>
        <dbReference type="PROSITE" id="PS50950"/>
    </source>
</evidence>
<keyword evidence="1" id="KW-0479">Metal-binding</keyword>
<dbReference type="InterPro" id="IPR048365">
    <property type="entry name" value="TNP-like_RNaseH_N"/>
</dbReference>
<evidence type="ECO:0000313" key="7">
    <source>
        <dbReference type="EMBL" id="KAH9638604.1"/>
    </source>
</evidence>
<protein>
    <recommendedName>
        <fullName evidence="6">THAP-type domain-containing protein</fullName>
    </recommendedName>
</protein>
<sequence length="476" mass="54901">MPRRECCVFGCHQFDVLHRFPKPETSLERFLEWKKIVGSKLEDKTNDDIYTNCRICNNHFEERFFYPQSKRLAKTSFPTLNLGFISSNQDESIEIQSVPEVLSESMDIDMVPQIPPGCSSQVPNPELVTKTGKISKVKQTKQMEIMIKKIDYLKKKLNVQKDQIKRTLQNVLKQITLKPGLNPVIFEQMKNATEKFNTEQRLCILMFDEMALSPAMNLNIPADQIIGFEDFGKDVNSNQTENIADHVLVLMIKGIKMHYKQPIFYGFCKSATKAVILKNIIKNVIKKIFEAGLTVVATVCDQSTINSKVVHELLSETRGEYLKKNTEFKYNAFEINDQKIFPLFDAPHLLKCIRNNLLKKDLRFTQDGKQKTAKWEHLKLLLDLDDGEDELRMCNKLTEAHVLPEKIPKMKVKHAAQVFSQRVSGALRFCARKHLLPQECTDTADLLLLFDQLFDSYTVESVYYDSAYIDQPVIMT</sequence>
<name>A0A922MLJ9_SPOEX</name>
<dbReference type="Pfam" id="PF21788">
    <property type="entry name" value="TNP-like_GBD"/>
    <property type="match status" value="1"/>
</dbReference>
<dbReference type="PROSITE" id="PS50950">
    <property type="entry name" value="ZF_THAP"/>
    <property type="match status" value="1"/>
</dbReference>
<evidence type="ECO:0000256" key="5">
    <source>
        <dbReference type="PROSITE-ProRule" id="PRU00309"/>
    </source>
</evidence>
<dbReference type="SUPFAM" id="SSF57716">
    <property type="entry name" value="Glucocorticoid receptor-like (DNA-binding domain)"/>
    <property type="match status" value="1"/>
</dbReference>
<dbReference type="Pfam" id="PF05485">
    <property type="entry name" value="THAP"/>
    <property type="match status" value="1"/>
</dbReference>
<evidence type="ECO:0000256" key="3">
    <source>
        <dbReference type="ARBA" id="ARBA00022833"/>
    </source>
</evidence>
<comment type="caution">
    <text evidence="7">The sequence shown here is derived from an EMBL/GenBank/DDBJ whole genome shotgun (WGS) entry which is preliminary data.</text>
</comment>
<evidence type="ECO:0000256" key="4">
    <source>
        <dbReference type="ARBA" id="ARBA00023125"/>
    </source>
</evidence>
<dbReference type="SMART" id="SM00692">
    <property type="entry name" value="DM3"/>
    <property type="match status" value="1"/>
</dbReference>
<evidence type="ECO:0000256" key="2">
    <source>
        <dbReference type="ARBA" id="ARBA00022771"/>
    </source>
</evidence>
<dbReference type="Proteomes" id="UP000814243">
    <property type="component" value="Unassembled WGS sequence"/>
</dbReference>
<feature type="domain" description="THAP-type" evidence="6">
    <location>
        <begin position="1"/>
        <end position="81"/>
    </location>
</feature>
<keyword evidence="2 5" id="KW-0863">Zinc-finger</keyword>
<organism evidence="7 8">
    <name type="scientific">Spodoptera exigua</name>
    <name type="common">Beet armyworm</name>
    <name type="synonym">Noctua fulgens</name>
    <dbReference type="NCBI Taxonomy" id="7107"/>
    <lineage>
        <taxon>Eukaryota</taxon>
        <taxon>Metazoa</taxon>
        <taxon>Ecdysozoa</taxon>
        <taxon>Arthropoda</taxon>
        <taxon>Hexapoda</taxon>
        <taxon>Insecta</taxon>
        <taxon>Pterygota</taxon>
        <taxon>Neoptera</taxon>
        <taxon>Endopterygota</taxon>
        <taxon>Lepidoptera</taxon>
        <taxon>Glossata</taxon>
        <taxon>Ditrysia</taxon>
        <taxon>Noctuoidea</taxon>
        <taxon>Noctuidae</taxon>
        <taxon>Amphipyrinae</taxon>
        <taxon>Spodoptera</taxon>
    </lineage>
</organism>
<dbReference type="GO" id="GO:0003677">
    <property type="term" value="F:DNA binding"/>
    <property type="evidence" value="ECO:0007669"/>
    <property type="project" value="UniProtKB-UniRule"/>
</dbReference>
<dbReference type="SMART" id="SM00980">
    <property type="entry name" value="THAP"/>
    <property type="match status" value="1"/>
</dbReference>
<dbReference type="AlphaFoldDB" id="A0A922MLJ9"/>
<dbReference type="InterPro" id="IPR006612">
    <property type="entry name" value="THAP_Znf"/>
</dbReference>
<evidence type="ECO:0000313" key="8">
    <source>
        <dbReference type="Proteomes" id="UP000814243"/>
    </source>
</evidence>
<gene>
    <name evidence="7" type="ORF">HF086_003849</name>
</gene>
<dbReference type="GO" id="GO:0008270">
    <property type="term" value="F:zinc ion binding"/>
    <property type="evidence" value="ECO:0007669"/>
    <property type="project" value="UniProtKB-KW"/>
</dbReference>